<name>A0A0G1YDW7_9BACT</name>
<dbReference type="Proteomes" id="UP000034588">
    <property type="component" value="Unassembled WGS sequence"/>
</dbReference>
<organism evidence="1 2">
    <name type="scientific">Candidatus Gottesmanbacteria bacterium GW2011_GWB1_49_7</name>
    <dbReference type="NCBI Taxonomy" id="1618448"/>
    <lineage>
        <taxon>Bacteria</taxon>
        <taxon>Candidatus Gottesmaniibacteriota</taxon>
    </lineage>
</organism>
<evidence type="ECO:0000313" key="1">
    <source>
        <dbReference type="EMBL" id="KKW13132.1"/>
    </source>
</evidence>
<gene>
    <name evidence="1" type="ORF">UY48_C0004G0007</name>
</gene>
<accession>A0A0G1YDW7</accession>
<comment type="caution">
    <text evidence="1">The sequence shown here is derived from an EMBL/GenBank/DDBJ whole genome shotgun (WGS) entry which is preliminary data.</text>
</comment>
<sequence>MKIRWLLALCCTIMAYFFLQPSIRLVQAQFDPELRAKESAKFTAGNLVRVYLEGVIGALSLGDVGITSPIGAANGVQVEIVDPAPTVAGSFPVSLEELGAAFPALPISGSLTSAGSVTVAAAPAVPICDWSCITCCVTMDENEQDLALAASADDLFLVSNYGAAVSILTGAAPDATWGTNVVMSDQFAAYLTLADAVVSGDTAVGTTSLFCAIPCVRQ</sequence>
<protein>
    <submittedName>
        <fullName evidence="1">Uncharacterized protein</fullName>
    </submittedName>
</protein>
<dbReference type="AlphaFoldDB" id="A0A0G1YDW7"/>
<dbReference type="EMBL" id="LCQD01000004">
    <property type="protein sequence ID" value="KKW13132.1"/>
    <property type="molecule type" value="Genomic_DNA"/>
</dbReference>
<evidence type="ECO:0000313" key="2">
    <source>
        <dbReference type="Proteomes" id="UP000034588"/>
    </source>
</evidence>
<reference evidence="1 2" key="1">
    <citation type="journal article" date="2015" name="Nature">
        <title>rRNA introns, odd ribosomes, and small enigmatic genomes across a large radiation of phyla.</title>
        <authorList>
            <person name="Brown C.T."/>
            <person name="Hug L.A."/>
            <person name="Thomas B.C."/>
            <person name="Sharon I."/>
            <person name="Castelle C.J."/>
            <person name="Singh A."/>
            <person name="Wilkins M.J."/>
            <person name="Williams K.H."/>
            <person name="Banfield J.F."/>
        </authorList>
    </citation>
    <scope>NUCLEOTIDE SEQUENCE [LARGE SCALE GENOMIC DNA]</scope>
</reference>
<proteinExistence type="predicted"/>